<evidence type="ECO:0000313" key="1">
    <source>
        <dbReference type="EMBL" id="GAA1264992.1"/>
    </source>
</evidence>
<evidence type="ECO:0000313" key="2">
    <source>
        <dbReference type="Proteomes" id="UP001500037"/>
    </source>
</evidence>
<gene>
    <name evidence="1" type="ORF">GCM10009665_62880</name>
</gene>
<comment type="caution">
    <text evidence="1">The sequence shown here is derived from an EMBL/GenBank/DDBJ whole genome shotgun (WGS) entry which is preliminary data.</text>
</comment>
<dbReference type="Proteomes" id="UP001500037">
    <property type="component" value="Unassembled WGS sequence"/>
</dbReference>
<accession>A0ABP4HGD6</accession>
<proteinExistence type="predicted"/>
<sequence length="206" mass="21724">MDMSAAIETVLADHGVERSGEEGESGWHPAGEVVVRGGVAMNALDAPEMMFLEALPEGRHQVYLSYRDVPREPGEDRAAREVDAVALVAAGAGPQAVTEAEYQDEADDVNFVGEHLSALYCDAGRWAIGRALQEVSGVADYADHALAELRAQEASGVAHPVLSVVFDPESGANALIFPTCADVSSTILVGRDEAGEGVCVVWADFD</sequence>
<protein>
    <recommendedName>
        <fullName evidence="3">DUF4241 domain-containing protein</fullName>
    </recommendedName>
</protein>
<keyword evidence="2" id="KW-1185">Reference proteome</keyword>
<dbReference type="EMBL" id="BAAALF010000167">
    <property type="protein sequence ID" value="GAA1264992.1"/>
    <property type="molecule type" value="Genomic_DNA"/>
</dbReference>
<name>A0ABP4HGD6_9ACTN</name>
<organism evidence="1 2">
    <name type="scientific">Kitasatospora nipponensis</name>
    <dbReference type="NCBI Taxonomy" id="258049"/>
    <lineage>
        <taxon>Bacteria</taxon>
        <taxon>Bacillati</taxon>
        <taxon>Actinomycetota</taxon>
        <taxon>Actinomycetes</taxon>
        <taxon>Kitasatosporales</taxon>
        <taxon>Streptomycetaceae</taxon>
        <taxon>Kitasatospora</taxon>
    </lineage>
</organism>
<dbReference type="RefSeq" id="WP_344445497.1">
    <property type="nucleotide sequence ID" value="NZ_BAAALF010000167.1"/>
</dbReference>
<reference evidence="2" key="1">
    <citation type="journal article" date="2019" name="Int. J. Syst. Evol. Microbiol.">
        <title>The Global Catalogue of Microorganisms (GCM) 10K type strain sequencing project: providing services to taxonomists for standard genome sequencing and annotation.</title>
        <authorList>
            <consortium name="The Broad Institute Genomics Platform"/>
            <consortium name="The Broad Institute Genome Sequencing Center for Infectious Disease"/>
            <person name="Wu L."/>
            <person name="Ma J."/>
        </authorList>
    </citation>
    <scope>NUCLEOTIDE SEQUENCE [LARGE SCALE GENOMIC DNA]</scope>
    <source>
        <strain evidence="2">JCM 13004</strain>
    </source>
</reference>
<evidence type="ECO:0008006" key="3">
    <source>
        <dbReference type="Google" id="ProtNLM"/>
    </source>
</evidence>